<reference evidence="2" key="1">
    <citation type="submission" date="2014-08" db="EMBL/GenBank/DDBJ databases">
        <authorList>
            <person name="Sharma Rahul"/>
            <person name="Thines Marco"/>
        </authorList>
    </citation>
    <scope>NUCLEOTIDE SEQUENCE</scope>
</reference>
<evidence type="ECO:0000313" key="2">
    <source>
        <dbReference type="EMBL" id="CDZ98621.1"/>
    </source>
</evidence>
<dbReference type="EMBL" id="LN483345">
    <property type="protein sequence ID" value="CDZ98621.1"/>
    <property type="molecule type" value="Genomic_DNA"/>
</dbReference>
<dbReference type="AlphaFoldDB" id="A0A0F7SI27"/>
<organism evidence="2">
    <name type="scientific">Phaffia rhodozyma</name>
    <name type="common">Yeast</name>
    <name type="synonym">Xanthophyllomyces dendrorhous</name>
    <dbReference type="NCBI Taxonomy" id="264483"/>
    <lineage>
        <taxon>Eukaryota</taxon>
        <taxon>Fungi</taxon>
        <taxon>Dikarya</taxon>
        <taxon>Basidiomycota</taxon>
        <taxon>Agaricomycotina</taxon>
        <taxon>Tremellomycetes</taxon>
        <taxon>Cystofilobasidiales</taxon>
        <taxon>Mrakiaceae</taxon>
        <taxon>Phaffia</taxon>
    </lineage>
</organism>
<sequence length="113" mass="12877">MLWANNRYCRSVFVDSAGPIEMKQDFTHHVLPLPVGVRDDRARKGVERAARATRSCSLGTSDLIKGSGSDLVKIQPRYTEKRNIESDEEQRGVTLHHGNRLRERTWMHSSSSK</sequence>
<feature type="region of interest" description="Disordered" evidence="1">
    <location>
        <begin position="82"/>
        <end position="113"/>
    </location>
</feature>
<protein>
    <submittedName>
        <fullName evidence="2">Uncharacterized protein</fullName>
    </submittedName>
</protein>
<evidence type="ECO:0000256" key="1">
    <source>
        <dbReference type="SAM" id="MobiDB-lite"/>
    </source>
</evidence>
<name>A0A0F7SI27_PHARH</name>
<feature type="compositionally biased region" description="Basic and acidic residues" evidence="1">
    <location>
        <begin position="82"/>
        <end position="91"/>
    </location>
</feature>
<proteinExistence type="predicted"/>
<accession>A0A0F7SI27</accession>